<dbReference type="RefSeq" id="WP_125096421.1">
    <property type="nucleotide sequence ID" value="NZ_RRUE01000002.1"/>
</dbReference>
<dbReference type="NCBIfam" id="TIGR00589">
    <property type="entry name" value="ogt"/>
    <property type="match status" value="1"/>
</dbReference>
<evidence type="ECO:0000256" key="7">
    <source>
        <dbReference type="ARBA" id="ARBA00023204"/>
    </source>
</evidence>
<evidence type="ECO:0000259" key="9">
    <source>
        <dbReference type="Pfam" id="PF01035"/>
    </source>
</evidence>
<evidence type="ECO:0000256" key="1">
    <source>
        <dbReference type="ARBA" id="ARBA00001286"/>
    </source>
</evidence>
<dbReference type="Pfam" id="PF01035">
    <property type="entry name" value="DNA_binding_1"/>
    <property type="match status" value="1"/>
</dbReference>
<feature type="domain" description="Methylated-DNA-[protein]-cysteine S-methyltransferase DNA binding" evidence="9">
    <location>
        <begin position="101"/>
        <end position="180"/>
    </location>
</feature>
<dbReference type="SUPFAM" id="SSF46767">
    <property type="entry name" value="Methylated DNA-protein cysteine methyltransferase, C-terminal domain"/>
    <property type="match status" value="1"/>
</dbReference>
<dbReference type="InterPro" id="IPR036388">
    <property type="entry name" value="WH-like_DNA-bd_sf"/>
</dbReference>
<dbReference type="AlphaFoldDB" id="A0A426FNH4"/>
<dbReference type="Gene3D" id="3.30.160.70">
    <property type="entry name" value="Methylated DNA-protein cysteine methyltransferase domain"/>
    <property type="match status" value="1"/>
</dbReference>
<evidence type="ECO:0000256" key="3">
    <source>
        <dbReference type="ARBA" id="ARBA00011918"/>
    </source>
</evidence>
<dbReference type="FunFam" id="1.10.10.10:FF:000214">
    <property type="entry name" value="Methylated-DNA--protein-cysteine methyltransferase"/>
    <property type="match status" value="1"/>
</dbReference>
<comment type="catalytic activity">
    <reaction evidence="8">
        <text>a 6-O-methyl-2'-deoxyguanosine in DNA + L-cysteinyl-[protein] = S-methyl-L-cysteinyl-[protein] + a 2'-deoxyguanosine in DNA</text>
        <dbReference type="Rhea" id="RHEA:24000"/>
        <dbReference type="Rhea" id="RHEA-COMP:10131"/>
        <dbReference type="Rhea" id="RHEA-COMP:10132"/>
        <dbReference type="Rhea" id="RHEA-COMP:11367"/>
        <dbReference type="Rhea" id="RHEA-COMP:11368"/>
        <dbReference type="ChEBI" id="CHEBI:29950"/>
        <dbReference type="ChEBI" id="CHEBI:82612"/>
        <dbReference type="ChEBI" id="CHEBI:85445"/>
        <dbReference type="ChEBI" id="CHEBI:85448"/>
        <dbReference type="EC" id="2.1.1.63"/>
    </reaction>
</comment>
<comment type="similarity">
    <text evidence="2">Belongs to the MGMT family.</text>
</comment>
<dbReference type="InterPro" id="IPR001497">
    <property type="entry name" value="MethylDNA_cys_MeTrfase_AS"/>
</dbReference>
<protein>
    <recommendedName>
        <fullName evidence="3">methylated-DNA--[protein]-cysteine S-methyltransferase</fullName>
        <ecNumber evidence="3">2.1.1.63</ecNumber>
    </recommendedName>
</protein>
<dbReference type="Gene3D" id="1.10.10.10">
    <property type="entry name" value="Winged helix-like DNA-binding domain superfamily/Winged helix DNA-binding domain"/>
    <property type="match status" value="1"/>
</dbReference>
<evidence type="ECO:0000256" key="4">
    <source>
        <dbReference type="ARBA" id="ARBA00022603"/>
    </source>
</evidence>
<evidence type="ECO:0000256" key="2">
    <source>
        <dbReference type="ARBA" id="ARBA00008711"/>
    </source>
</evidence>
<keyword evidence="11" id="KW-1185">Reference proteome</keyword>
<evidence type="ECO:0000313" key="10">
    <source>
        <dbReference type="EMBL" id="RRN44226.1"/>
    </source>
</evidence>
<dbReference type="EC" id="2.1.1.63" evidence="3"/>
<name>A0A426FNH4_9BURK</name>
<sequence length="191" mass="21212">MLPLPASSRRRFPDAEPLLSHCFDTPLGPMEVIAGPLGVSLLEFTDTARLQRERDDLCRLMSTDILPGQNEGTRQAEHEITEYFQGIRRVFSVPLFTPGTPFQQGVWAVLRDIPYGQTISYQHEARILSNPRAIRAVAAANGANRVSIIIPCHRVIGKNGTLVGYGGGLSRKQQLLAHEQEWEQPSLWVSG</sequence>
<reference evidence="10 11" key="1">
    <citation type="submission" date="2018-11" db="EMBL/GenBank/DDBJ databases">
        <title>Genome sequencing of Lautropia sp. KCOM 2505 (= ChDC F240).</title>
        <authorList>
            <person name="Kook J.-K."/>
            <person name="Park S.-N."/>
            <person name="Lim Y.K."/>
        </authorList>
    </citation>
    <scope>NUCLEOTIDE SEQUENCE [LARGE SCALE GENOMIC DNA]</scope>
    <source>
        <strain evidence="10 11">KCOM 2505</strain>
    </source>
</reference>
<dbReference type="CDD" id="cd06445">
    <property type="entry name" value="ATase"/>
    <property type="match status" value="1"/>
</dbReference>
<dbReference type="InterPro" id="IPR036631">
    <property type="entry name" value="MGMT_N_sf"/>
</dbReference>
<keyword evidence="7" id="KW-0234">DNA repair</keyword>
<dbReference type="PANTHER" id="PTHR10815:SF5">
    <property type="entry name" value="METHYLATED-DNA--PROTEIN-CYSTEINE METHYLTRANSFERASE"/>
    <property type="match status" value="1"/>
</dbReference>
<keyword evidence="5 10" id="KW-0808">Transferase</keyword>
<accession>A0A426FNH4</accession>
<evidence type="ECO:0000313" key="11">
    <source>
        <dbReference type="Proteomes" id="UP000270261"/>
    </source>
</evidence>
<dbReference type="InterPro" id="IPR014048">
    <property type="entry name" value="MethylDNA_cys_MeTrfase_DNA-bd"/>
</dbReference>
<dbReference type="GO" id="GO:0032259">
    <property type="term" value="P:methylation"/>
    <property type="evidence" value="ECO:0007669"/>
    <property type="project" value="UniProtKB-KW"/>
</dbReference>
<dbReference type="PROSITE" id="PS00374">
    <property type="entry name" value="MGMT"/>
    <property type="match status" value="1"/>
</dbReference>
<proteinExistence type="inferred from homology"/>
<dbReference type="Proteomes" id="UP000270261">
    <property type="component" value="Unassembled WGS sequence"/>
</dbReference>
<gene>
    <name evidence="10" type="ORF">EHV23_12865</name>
</gene>
<evidence type="ECO:0000256" key="8">
    <source>
        <dbReference type="ARBA" id="ARBA00049348"/>
    </source>
</evidence>
<dbReference type="GO" id="GO:0006281">
    <property type="term" value="P:DNA repair"/>
    <property type="evidence" value="ECO:0007669"/>
    <property type="project" value="UniProtKB-KW"/>
</dbReference>
<dbReference type="PANTHER" id="PTHR10815">
    <property type="entry name" value="METHYLATED-DNA--PROTEIN-CYSTEINE METHYLTRANSFERASE"/>
    <property type="match status" value="1"/>
</dbReference>
<dbReference type="OrthoDB" id="9802228at2"/>
<organism evidence="10 11">
    <name type="scientific">Lautropia dentalis</name>
    <dbReference type="NCBI Taxonomy" id="2490857"/>
    <lineage>
        <taxon>Bacteria</taxon>
        <taxon>Pseudomonadati</taxon>
        <taxon>Pseudomonadota</taxon>
        <taxon>Betaproteobacteria</taxon>
        <taxon>Burkholderiales</taxon>
        <taxon>Burkholderiaceae</taxon>
        <taxon>Lautropia</taxon>
    </lineage>
</organism>
<dbReference type="SUPFAM" id="SSF53155">
    <property type="entry name" value="Methylated DNA-protein cysteine methyltransferase domain"/>
    <property type="match status" value="1"/>
</dbReference>
<dbReference type="GO" id="GO:0003908">
    <property type="term" value="F:methylated-DNA-[protein]-cysteine S-methyltransferase activity"/>
    <property type="evidence" value="ECO:0007669"/>
    <property type="project" value="UniProtKB-EC"/>
</dbReference>
<evidence type="ECO:0000256" key="5">
    <source>
        <dbReference type="ARBA" id="ARBA00022679"/>
    </source>
</evidence>
<keyword evidence="6" id="KW-0227">DNA damage</keyword>
<dbReference type="InterPro" id="IPR036217">
    <property type="entry name" value="MethylDNA_cys_MeTrfase_DNAb"/>
</dbReference>
<comment type="catalytic activity">
    <reaction evidence="1">
        <text>a 4-O-methyl-thymidine in DNA + L-cysteinyl-[protein] = a thymidine in DNA + S-methyl-L-cysteinyl-[protein]</text>
        <dbReference type="Rhea" id="RHEA:53428"/>
        <dbReference type="Rhea" id="RHEA-COMP:10131"/>
        <dbReference type="Rhea" id="RHEA-COMP:10132"/>
        <dbReference type="Rhea" id="RHEA-COMP:13555"/>
        <dbReference type="Rhea" id="RHEA-COMP:13556"/>
        <dbReference type="ChEBI" id="CHEBI:29950"/>
        <dbReference type="ChEBI" id="CHEBI:82612"/>
        <dbReference type="ChEBI" id="CHEBI:137386"/>
        <dbReference type="ChEBI" id="CHEBI:137387"/>
        <dbReference type="EC" id="2.1.1.63"/>
    </reaction>
</comment>
<dbReference type="EMBL" id="RRUE01000002">
    <property type="protein sequence ID" value="RRN44226.1"/>
    <property type="molecule type" value="Genomic_DNA"/>
</dbReference>
<evidence type="ECO:0000256" key="6">
    <source>
        <dbReference type="ARBA" id="ARBA00022763"/>
    </source>
</evidence>
<keyword evidence="4 10" id="KW-0489">Methyltransferase</keyword>
<comment type="caution">
    <text evidence="10">The sequence shown here is derived from an EMBL/GenBank/DDBJ whole genome shotgun (WGS) entry which is preliminary data.</text>
</comment>